<evidence type="ECO:0000256" key="2">
    <source>
        <dbReference type="ARBA" id="ARBA00022692"/>
    </source>
</evidence>
<dbReference type="PROSITE" id="PS51469">
    <property type="entry name" value="SUN"/>
    <property type="match status" value="1"/>
</dbReference>
<sequence length="450" mass="48995">MEIPEPASTRKRTTRRAKGQPGLEDGAAPSATGTQARSRRTSPSRSVRGTAAEEGEDQAEGPAKVHDRNAQPAPSVSGRLRDAAANVADQVQDTLTSVRQQPLSTTLWQLGSPLAIALVVLLISQAAARLLGASPGSPSASSSLAPEQYNAVAQENRELWQQLNETRTLLEQGDFRLREALARMQHLEGTFKHADAQSQQMQGDVNSLSNLVLEAVQNMQHEKTSISQVTANIEEATERIAAAAQPKLQAMVQHELSRFAADRTGMPDFALHSAGSRIIGHSALVPGTLQGLRSISYRLHGLFPGFSAPMHPDANKLLLSPGNSPGECLPLNGSSGHVDIRLRQKIVPHAVTIEHLPRSLAFDISSAPKAILVYAFADAPYLTEHFEERLPRALLLGRFQYDVKGDPVQTFQIESSQAFDHIRFKVSSNHGHPDYTCLYRLRVHGYKPDK</sequence>
<comment type="subcellular location">
    <subcellularLocation>
        <location evidence="1">Membrane</location>
    </subcellularLocation>
</comment>
<evidence type="ECO:0000313" key="8">
    <source>
        <dbReference type="Proteomes" id="UP001438707"/>
    </source>
</evidence>
<feature type="compositionally biased region" description="Basic residues" evidence="5">
    <location>
        <begin position="9"/>
        <end position="18"/>
    </location>
</feature>
<evidence type="ECO:0000256" key="1">
    <source>
        <dbReference type="ARBA" id="ARBA00004370"/>
    </source>
</evidence>
<comment type="caution">
    <text evidence="7">The sequence shown here is derived from an EMBL/GenBank/DDBJ whole genome shotgun (WGS) entry which is preliminary data.</text>
</comment>
<organism evidence="7 8">
    <name type="scientific">Apatococcus lobatus</name>
    <dbReference type="NCBI Taxonomy" id="904363"/>
    <lineage>
        <taxon>Eukaryota</taxon>
        <taxon>Viridiplantae</taxon>
        <taxon>Chlorophyta</taxon>
        <taxon>core chlorophytes</taxon>
        <taxon>Trebouxiophyceae</taxon>
        <taxon>Chlorellales</taxon>
        <taxon>Chlorellaceae</taxon>
        <taxon>Apatococcus</taxon>
    </lineage>
</organism>
<evidence type="ECO:0000259" key="6">
    <source>
        <dbReference type="PROSITE" id="PS51469"/>
    </source>
</evidence>
<keyword evidence="8" id="KW-1185">Reference proteome</keyword>
<feature type="domain" description="SUN" evidence="6">
    <location>
        <begin position="275"/>
        <end position="448"/>
    </location>
</feature>
<accession>A0AAW1RCD3</accession>
<dbReference type="GO" id="GO:0016020">
    <property type="term" value="C:membrane"/>
    <property type="evidence" value="ECO:0007669"/>
    <property type="project" value="UniProtKB-SubCell"/>
</dbReference>
<keyword evidence="3" id="KW-1133">Transmembrane helix</keyword>
<dbReference type="Pfam" id="PF07738">
    <property type="entry name" value="Sad1_UNC"/>
    <property type="match status" value="1"/>
</dbReference>
<dbReference type="InterPro" id="IPR012919">
    <property type="entry name" value="SUN_dom"/>
</dbReference>
<dbReference type="GO" id="GO:0043495">
    <property type="term" value="F:protein-membrane adaptor activity"/>
    <property type="evidence" value="ECO:0007669"/>
    <property type="project" value="TreeGrafter"/>
</dbReference>
<dbReference type="PANTHER" id="PTHR12911:SF8">
    <property type="entry name" value="KLAROID PROTEIN-RELATED"/>
    <property type="match status" value="1"/>
</dbReference>
<evidence type="ECO:0000313" key="7">
    <source>
        <dbReference type="EMBL" id="KAK9831220.1"/>
    </source>
</evidence>
<protein>
    <recommendedName>
        <fullName evidence="6">SUN domain-containing protein</fullName>
    </recommendedName>
</protein>
<proteinExistence type="predicted"/>
<reference evidence="7 8" key="1">
    <citation type="journal article" date="2024" name="Nat. Commun.">
        <title>Phylogenomics reveals the evolutionary origins of lichenization in chlorophyte algae.</title>
        <authorList>
            <person name="Puginier C."/>
            <person name="Libourel C."/>
            <person name="Otte J."/>
            <person name="Skaloud P."/>
            <person name="Haon M."/>
            <person name="Grisel S."/>
            <person name="Petersen M."/>
            <person name="Berrin J.G."/>
            <person name="Delaux P.M."/>
            <person name="Dal Grande F."/>
            <person name="Keller J."/>
        </authorList>
    </citation>
    <scope>NUCLEOTIDE SEQUENCE [LARGE SCALE GENOMIC DNA]</scope>
    <source>
        <strain evidence="7 8">SAG 2145</strain>
    </source>
</reference>
<keyword evidence="2" id="KW-0812">Transmembrane</keyword>
<dbReference type="GO" id="GO:0005635">
    <property type="term" value="C:nuclear envelope"/>
    <property type="evidence" value="ECO:0007669"/>
    <property type="project" value="TreeGrafter"/>
</dbReference>
<name>A0AAW1RCD3_9CHLO</name>
<dbReference type="InterPro" id="IPR045119">
    <property type="entry name" value="SUN1-5"/>
</dbReference>
<dbReference type="AlphaFoldDB" id="A0AAW1RCD3"/>
<dbReference type="Proteomes" id="UP001438707">
    <property type="component" value="Unassembled WGS sequence"/>
</dbReference>
<evidence type="ECO:0000256" key="4">
    <source>
        <dbReference type="ARBA" id="ARBA00023136"/>
    </source>
</evidence>
<dbReference type="EMBL" id="JALJOS010000014">
    <property type="protein sequence ID" value="KAK9831220.1"/>
    <property type="molecule type" value="Genomic_DNA"/>
</dbReference>
<dbReference type="PANTHER" id="PTHR12911">
    <property type="entry name" value="SAD1/UNC-84-LIKE PROTEIN-RELATED"/>
    <property type="match status" value="1"/>
</dbReference>
<gene>
    <name evidence="7" type="ORF">WJX74_008151</name>
</gene>
<evidence type="ECO:0000256" key="3">
    <source>
        <dbReference type="ARBA" id="ARBA00022989"/>
    </source>
</evidence>
<evidence type="ECO:0000256" key="5">
    <source>
        <dbReference type="SAM" id="MobiDB-lite"/>
    </source>
</evidence>
<keyword evidence="4" id="KW-0472">Membrane</keyword>
<dbReference type="Gene3D" id="2.60.120.260">
    <property type="entry name" value="Galactose-binding domain-like"/>
    <property type="match status" value="1"/>
</dbReference>
<feature type="region of interest" description="Disordered" evidence="5">
    <location>
        <begin position="1"/>
        <end position="76"/>
    </location>
</feature>